<dbReference type="PANTHER" id="PTHR33993">
    <property type="entry name" value="GLYOXALASE-RELATED"/>
    <property type="match status" value="1"/>
</dbReference>
<dbReference type="AlphaFoldDB" id="A0A542ZFK8"/>
<sequence>MSGRVVHFEIPFDDAERAYAFYREAFGWQVQPVPDMNYTMVSTGPTGEQGPTEPGFIDGGLMGRGGNFTHPVVVIDVDDIDKALETIGSLGGSTLVPRMQVGEMGWTAYFRDPEGNTVGLWQTARG</sequence>
<name>A0A542ZFK8_9MICO</name>
<comment type="caution">
    <text evidence="2">The sequence shown here is derived from an EMBL/GenBank/DDBJ whole genome shotgun (WGS) entry which is preliminary data.</text>
</comment>
<dbReference type="EMBL" id="VFOQ01000001">
    <property type="protein sequence ID" value="TQL59125.1"/>
    <property type="molecule type" value="Genomic_DNA"/>
</dbReference>
<dbReference type="RefSeq" id="WP_141787185.1">
    <property type="nucleotide sequence ID" value="NZ_BAAAKX010000009.1"/>
</dbReference>
<reference evidence="2 3" key="1">
    <citation type="submission" date="2019-06" db="EMBL/GenBank/DDBJ databases">
        <title>Sequencing the genomes of 1000 actinobacteria strains.</title>
        <authorList>
            <person name="Klenk H.-P."/>
        </authorList>
    </citation>
    <scope>NUCLEOTIDE SEQUENCE [LARGE SCALE GENOMIC DNA]</scope>
    <source>
        <strain evidence="2 3">DSM 18082</strain>
    </source>
</reference>
<organism evidence="2 3">
    <name type="scientific">Oryzihumus leptocrescens</name>
    <dbReference type="NCBI Taxonomy" id="297536"/>
    <lineage>
        <taxon>Bacteria</taxon>
        <taxon>Bacillati</taxon>
        <taxon>Actinomycetota</taxon>
        <taxon>Actinomycetes</taxon>
        <taxon>Micrococcales</taxon>
        <taxon>Intrasporangiaceae</taxon>
        <taxon>Oryzihumus</taxon>
    </lineage>
</organism>
<dbReference type="Pfam" id="PF22677">
    <property type="entry name" value="Ble-like_N"/>
    <property type="match status" value="1"/>
</dbReference>
<protein>
    <recommendedName>
        <fullName evidence="1">VOC domain-containing protein</fullName>
    </recommendedName>
</protein>
<proteinExistence type="predicted"/>
<dbReference type="Gene3D" id="3.10.180.10">
    <property type="entry name" value="2,3-Dihydroxybiphenyl 1,2-Dioxygenase, domain 1"/>
    <property type="match status" value="1"/>
</dbReference>
<evidence type="ECO:0000313" key="3">
    <source>
        <dbReference type="Proteomes" id="UP000319514"/>
    </source>
</evidence>
<dbReference type="InterPro" id="IPR029068">
    <property type="entry name" value="Glyas_Bleomycin-R_OHBP_Dase"/>
</dbReference>
<gene>
    <name evidence="2" type="ORF">FB474_0472</name>
</gene>
<keyword evidence="3" id="KW-1185">Reference proteome</keyword>
<evidence type="ECO:0000259" key="1">
    <source>
        <dbReference type="PROSITE" id="PS51819"/>
    </source>
</evidence>
<evidence type="ECO:0000313" key="2">
    <source>
        <dbReference type="EMBL" id="TQL59125.1"/>
    </source>
</evidence>
<dbReference type="PROSITE" id="PS51819">
    <property type="entry name" value="VOC"/>
    <property type="match status" value="1"/>
</dbReference>
<dbReference type="InterPro" id="IPR037523">
    <property type="entry name" value="VOC_core"/>
</dbReference>
<dbReference type="InterPro" id="IPR053863">
    <property type="entry name" value="Glyoxy/Ble-like_N"/>
</dbReference>
<dbReference type="InterPro" id="IPR052164">
    <property type="entry name" value="Anthracycline_SecMetBiosynth"/>
</dbReference>
<accession>A0A542ZFK8</accession>
<dbReference type="CDD" id="cd07247">
    <property type="entry name" value="SgaA_N_like"/>
    <property type="match status" value="1"/>
</dbReference>
<dbReference type="Proteomes" id="UP000319514">
    <property type="component" value="Unassembled WGS sequence"/>
</dbReference>
<dbReference type="SUPFAM" id="SSF54593">
    <property type="entry name" value="Glyoxalase/Bleomycin resistance protein/Dihydroxybiphenyl dioxygenase"/>
    <property type="match status" value="1"/>
</dbReference>
<feature type="domain" description="VOC" evidence="1">
    <location>
        <begin position="4"/>
        <end position="123"/>
    </location>
</feature>
<dbReference type="PANTHER" id="PTHR33993:SF2">
    <property type="entry name" value="VOC DOMAIN-CONTAINING PROTEIN"/>
    <property type="match status" value="1"/>
</dbReference>
<dbReference type="OrthoDB" id="9793039at2"/>